<proteinExistence type="inferred from homology"/>
<feature type="transmembrane region" description="Helical" evidence="16">
    <location>
        <begin position="472"/>
        <end position="491"/>
    </location>
</feature>
<keyword evidence="6 16" id="KW-0812">Transmembrane</keyword>
<sequence>MILIWFILSNFVILNLFIALIANSLEVPEEKKRELQLGYYLKNVYPRRIKMYRTVSLIDRIKKKIFRRPSTQDSKNFKEFLITGSAIMKARETEKLSNEHTVMNDQDISTYFKSISRFFRENINSKFNFVKKNPFYYNPKVIITESDSPFESGITVTINNFHEEKSAYLRKHPRFNDSYFIFSPNNTIRRLCQLLVPSSYGERIDSEGLSLDDSQILDSGVFGEICKDLFFLLSLAVTIALLVVSCYVTPLYKLKYSNENLNWVVYFDIGVTSFFTLEFIIKTVADGFIYTPNAYLRNPWNVIDFIVMEYMWIDVYSSIRSDNSNAKIFRAFTAIRIFRLITISDKGKDTFHILIFNGLSKLPMTAFASFCIIFPFTVWGLHLFRGHLGVCNDNSFGYDGCTNEFSNTVFKWSIMSPRVYKEPYLYFDNFGVSLKSLYEIISLEGWVDLLMALVNSTGVGKIPIVNASPGNAFFIILFNFISMGFILNLFVSTIIASHSTNTGLAFQTKDEKVWIYTKKLLSQAYPERVPDTNNYKNFRLMIFNFVNGSNQYYNVSVNVILYFHISLLLSQFNNNAQEVWIVRRKLYMATTTALLSSALLSLYGNGFRIYFKNKWMYFKFYILWSAFLFTFISSSYADDNISSNLAAKVFRSSIFLFIIPQFDVLSQLSDIAIASGPYLLPLAYTWLIVFLVFAITLNQLFGLTKLGPNTTENLNFRTVPKALLVLFRCSFGERWNYILEDIALSYPECTPNSILGNCESSVFAYIIIILWNIISMYIFMNIFASIIITHFGNVYGESNSSDRIKKRHIRNFTKAWKKFDFYGVGYIQFGEITPFLNSFEGPLSFKKWSSEHSIHNIVKNYMLVDPEDPYNVDINFKGLDELFSKPQLIKIHERKETYRKFLHHIKFISELTGKVVFANLLNTIPLYTTFEARKCLGIEEYVRYLFIMDKIDEIIKREKMELLYNKIQNWHFSKTRNSKKLEENSNHHTNIPDST</sequence>
<evidence type="ECO:0000256" key="16">
    <source>
        <dbReference type="SAM" id="Phobius"/>
    </source>
</evidence>
<dbReference type="eggNOG" id="KOG2301">
    <property type="taxonomic scope" value="Eukaryota"/>
</dbReference>
<evidence type="ECO:0000256" key="1">
    <source>
        <dbReference type="ARBA" id="ARBA00004651"/>
    </source>
</evidence>
<feature type="transmembrane region" description="Helical" evidence="16">
    <location>
        <begin position="362"/>
        <end position="384"/>
    </location>
</feature>
<dbReference type="AlphaFoldDB" id="A7TIK0"/>
<dbReference type="STRING" id="436907.A7TIK0"/>
<keyword evidence="12" id="KW-0325">Glycoprotein</keyword>
<feature type="transmembrane region" description="Helical" evidence="16">
    <location>
        <begin position="263"/>
        <end position="281"/>
    </location>
</feature>
<comment type="subcellular location">
    <subcellularLocation>
        <location evidence="1">Cell membrane</location>
        <topology evidence="1">Multi-pass membrane protein</topology>
    </subcellularLocation>
</comment>
<feature type="transmembrane region" description="Helical" evidence="16">
    <location>
        <begin position="649"/>
        <end position="666"/>
    </location>
</feature>
<dbReference type="GO" id="GO:0098703">
    <property type="term" value="P:calcium ion import across plasma membrane"/>
    <property type="evidence" value="ECO:0007669"/>
    <property type="project" value="TreeGrafter"/>
</dbReference>
<feature type="domain" description="Ion transport" evidence="17">
    <location>
        <begin position="238"/>
        <end position="499"/>
    </location>
</feature>
<keyword evidence="4" id="KW-0109">Calcium transport</keyword>
<organism evidence="19">
    <name type="scientific">Vanderwaltozyma polyspora (strain ATCC 22028 / DSM 70294 / BCRC 21397 / CBS 2163 / NBRC 10782 / NRRL Y-8283 / UCD 57-17)</name>
    <name type="common">Kluyveromyces polysporus</name>
    <dbReference type="NCBI Taxonomy" id="436907"/>
    <lineage>
        <taxon>Eukaryota</taxon>
        <taxon>Fungi</taxon>
        <taxon>Dikarya</taxon>
        <taxon>Ascomycota</taxon>
        <taxon>Saccharomycotina</taxon>
        <taxon>Saccharomycetes</taxon>
        <taxon>Saccharomycetales</taxon>
        <taxon>Saccharomycetaceae</taxon>
        <taxon>Vanderwaltozyma</taxon>
    </lineage>
</organism>
<dbReference type="FunFam" id="1.10.287.70:FF:000093">
    <property type="entry name" value="Calcium channel subunit Cch1"/>
    <property type="match status" value="1"/>
</dbReference>
<feature type="transmembrane region" description="Helical" evidence="16">
    <location>
        <begin position="762"/>
        <end position="788"/>
    </location>
</feature>
<dbReference type="Pfam" id="PF00520">
    <property type="entry name" value="Ion_trans"/>
    <property type="match status" value="2"/>
</dbReference>
<feature type="transmembrane region" description="Helical" evidence="16">
    <location>
        <begin position="678"/>
        <end position="701"/>
    </location>
</feature>
<evidence type="ECO:0000256" key="15">
    <source>
        <dbReference type="ARBA" id="ARBA00067459"/>
    </source>
</evidence>
<keyword evidence="2" id="KW-0813">Transport</keyword>
<evidence type="ECO:0000256" key="9">
    <source>
        <dbReference type="ARBA" id="ARBA00022989"/>
    </source>
</evidence>
<feature type="transmembrane region" description="Helical" evidence="16">
    <location>
        <begin position="616"/>
        <end position="637"/>
    </location>
</feature>
<keyword evidence="10" id="KW-0406">Ion transport</keyword>
<feature type="transmembrane region" description="Helical" evidence="16">
    <location>
        <begin position="6"/>
        <end position="25"/>
    </location>
</feature>
<keyword evidence="8" id="KW-0851">Voltage-gated channel</keyword>
<comment type="similarity">
    <text evidence="14">Belongs to the calcium channel alpha-1 subunit (TC 1.A.1.11) family.</text>
</comment>
<dbReference type="OrthoDB" id="416585at2759"/>
<evidence type="ECO:0000256" key="5">
    <source>
        <dbReference type="ARBA" id="ARBA00022673"/>
    </source>
</evidence>
<dbReference type="Gene3D" id="1.10.238.10">
    <property type="entry name" value="EF-hand"/>
    <property type="match status" value="1"/>
</dbReference>
<evidence type="ECO:0000256" key="8">
    <source>
        <dbReference type="ARBA" id="ARBA00022882"/>
    </source>
</evidence>
<dbReference type="GO" id="GO:0008331">
    <property type="term" value="F:high voltage-gated calcium channel activity"/>
    <property type="evidence" value="ECO:0007669"/>
    <property type="project" value="TreeGrafter"/>
</dbReference>
<feature type="domain" description="Ion transport" evidence="17">
    <location>
        <begin position="554"/>
        <end position="797"/>
    </location>
</feature>
<dbReference type="GO" id="GO:0005891">
    <property type="term" value="C:voltage-gated calcium channel complex"/>
    <property type="evidence" value="ECO:0007669"/>
    <property type="project" value="TreeGrafter"/>
</dbReference>
<keyword evidence="19" id="KW-1185">Reference proteome</keyword>
<evidence type="ECO:0000256" key="2">
    <source>
        <dbReference type="ARBA" id="ARBA00022448"/>
    </source>
</evidence>
<feature type="transmembrane region" description="Helical" evidence="16">
    <location>
        <begin position="586"/>
        <end position="604"/>
    </location>
</feature>
<dbReference type="InterPro" id="IPR005821">
    <property type="entry name" value="Ion_trans_dom"/>
</dbReference>
<name>A7TIK0_VANPO</name>
<dbReference type="HOGENOM" id="CLU_000443_3_0_1"/>
<feature type="transmembrane region" description="Helical" evidence="16">
    <location>
        <begin position="552"/>
        <end position="574"/>
    </location>
</feature>
<dbReference type="Gene3D" id="1.20.120.350">
    <property type="entry name" value="Voltage-gated potassium channels. Chain C"/>
    <property type="match status" value="1"/>
</dbReference>
<evidence type="ECO:0000256" key="4">
    <source>
        <dbReference type="ARBA" id="ARBA00022568"/>
    </source>
</evidence>
<evidence type="ECO:0000256" key="13">
    <source>
        <dbReference type="ARBA" id="ARBA00023303"/>
    </source>
</evidence>
<keyword evidence="11 16" id="KW-0472">Membrane</keyword>
<dbReference type="RefSeq" id="XP_001645796.1">
    <property type="nucleotide sequence ID" value="XM_001645746.1"/>
</dbReference>
<dbReference type="InParanoid" id="A7TIK0"/>
<evidence type="ECO:0000256" key="11">
    <source>
        <dbReference type="ARBA" id="ARBA00023136"/>
    </source>
</evidence>
<reference evidence="18 19" key="1">
    <citation type="journal article" date="2007" name="Proc. Natl. Acad. Sci. U.S.A.">
        <title>Independent sorting-out of thousands of duplicated gene pairs in two yeast species descended from a whole-genome duplication.</title>
        <authorList>
            <person name="Scannell D.R."/>
            <person name="Frank A.C."/>
            <person name="Conant G.C."/>
            <person name="Byrne K.P."/>
            <person name="Woolfit M."/>
            <person name="Wolfe K.H."/>
        </authorList>
    </citation>
    <scope>NUCLEOTIDE SEQUENCE [LARGE SCALE GENOMIC DNA]</scope>
    <source>
        <strain evidence="19">ATCC 22028 / DSM 70294 / BCRC 21397 / CBS 2163 / NBRC 10782 / NRRL Y-8283 / UCD 57-17</strain>
    </source>
</reference>
<dbReference type="Proteomes" id="UP000000267">
    <property type="component" value="Unassembled WGS sequence"/>
</dbReference>
<dbReference type="EMBL" id="DS480396">
    <property type="protein sequence ID" value="EDO17938.1"/>
    <property type="molecule type" value="Genomic_DNA"/>
</dbReference>
<evidence type="ECO:0000256" key="12">
    <source>
        <dbReference type="ARBA" id="ARBA00023180"/>
    </source>
</evidence>
<evidence type="ECO:0000313" key="19">
    <source>
        <dbReference type="Proteomes" id="UP000000267"/>
    </source>
</evidence>
<feature type="non-terminal residue" evidence="18">
    <location>
        <position position="1"/>
    </location>
</feature>
<keyword evidence="7" id="KW-0106">Calcium</keyword>
<evidence type="ECO:0000256" key="6">
    <source>
        <dbReference type="ARBA" id="ARBA00022692"/>
    </source>
</evidence>
<evidence type="ECO:0000256" key="3">
    <source>
        <dbReference type="ARBA" id="ARBA00022475"/>
    </source>
</evidence>
<accession>A7TIK0</accession>
<dbReference type="PANTHER" id="PTHR45628:SF7">
    <property type="entry name" value="VOLTAGE-DEPENDENT CALCIUM CHANNEL TYPE A SUBUNIT ALPHA-1"/>
    <property type="match status" value="1"/>
</dbReference>
<keyword evidence="13" id="KW-0407">Ion channel</keyword>
<evidence type="ECO:0000256" key="10">
    <source>
        <dbReference type="ARBA" id="ARBA00023065"/>
    </source>
</evidence>
<feature type="transmembrane region" description="Helical" evidence="16">
    <location>
        <begin position="229"/>
        <end position="251"/>
    </location>
</feature>
<dbReference type="SUPFAM" id="SSF81324">
    <property type="entry name" value="Voltage-gated potassium channels"/>
    <property type="match status" value="1"/>
</dbReference>
<dbReference type="PANTHER" id="PTHR45628">
    <property type="entry name" value="VOLTAGE-DEPENDENT CALCIUM CHANNEL TYPE A SUBUNIT ALPHA-1"/>
    <property type="match status" value="1"/>
</dbReference>
<protein>
    <recommendedName>
        <fullName evidence="15">Calcium-channel protein CCH1</fullName>
    </recommendedName>
</protein>
<keyword evidence="5" id="KW-0107">Calcium channel</keyword>
<evidence type="ECO:0000313" key="18">
    <source>
        <dbReference type="EMBL" id="EDO17938.1"/>
    </source>
</evidence>
<keyword evidence="3" id="KW-1003">Cell membrane</keyword>
<dbReference type="GeneID" id="5546193"/>
<evidence type="ECO:0000256" key="14">
    <source>
        <dbReference type="ARBA" id="ARBA00061395"/>
    </source>
</evidence>
<keyword evidence="9 16" id="KW-1133">Transmembrane helix</keyword>
<dbReference type="InterPro" id="IPR027359">
    <property type="entry name" value="Volt_channel_dom_sf"/>
</dbReference>
<evidence type="ECO:0000256" key="7">
    <source>
        <dbReference type="ARBA" id="ARBA00022837"/>
    </source>
</evidence>
<evidence type="ECO:0000259" key="17">
    <source>
        <dbReference type="Pfam" id="PF00520"/>
    </source>
</evidence>
<dbReference type="Gene3D" id="1.10.287.70">
    <property type="match status" value="2"/>
</dbReference>
<dbReference type="OMA" id="WINIATL"/>
<dbReference type="InterPro" id="IPR050599">
    <property type="entry name" value="VDCC_alpha-1_subunit"/>
</dbReference>
<gene>
    <name evidence="18" type="ORF">Kpol_1010p54</name>
</gene>